<accession>A0A517XMI9</accession>
<dbReference type="OrthoDB" id="9811543at2"/>
<dbReference type="SUPFAM" id="SSF57716">
    <property type="entry name" value="Glucocorticoid receptor-like (DNA-binding domain)"/>
    <property type="match status" value="1"/>
</dbReference>
<keyword evidence="2" id="KW-0863">Zinc-finger</keyword>
<evidence type="ECO:0000256" key="1">
    <source>
        <dbReference type="ARBA" id="ARBA00022723"/>
    </source>
</evidence>
<dbReference type="EMBL" id="CP036273">
    <property type="protein sequence ID" value="QDU18723.1"/>
    <property type="molecule type" value="Genomic_DNA"/>
</dbReference>
<sequence length="177" mass="18416">MQLTLTDQEARTLRDVLRDALSALPRASLSVCEHSRREALCERLLAELGPGAAAGPEAGAGCAEKVCRSGHGPSAADLATYRQRLTEAAARLGGQVTALEVEARQPTGTALGTAEEATALELLHAEEGTLAEVTAALDRIDRGAFGRCEACGKPVSKARLEALPHARYCIACARAAG</sequence>
<dbReference type="InterPro" id="IPR000962">
    <property type="entry name" value="Znf_DskA_TraR"/>
</dbReference>
<feature type="domain" description="Zinc finger DksA/TraR C4-type" evidence="5">
    <location>
        <begin position="143"/>
        <end position="175"/>
    </location>
</feature>
<reference evidence="6 7" key="1">
    <citation type="submission" date="2019-02" db="EMBL/GenBank/DDBJ databases">
        <title>Deep-cultivation of Planctomycetes and their phenomic and genomic characterization uncovers novel biology.</title>
        <authorList>
            <person name="Wiegand S."/>
            <person name="Jogler M."/>
            <person name="Boedeker C."/>
            <person name="Pinto D."/>
            <person name="Vollmers J."/>
            <person name="Rivas-Marin E."/>
            <person name="Kohn T."/>
            <person name="Peeters S.H."/>
            <person name="Heuer A."/>
            <person name="Rast P."/>
            <person name="Oberbeckmann S."/>
            <person name="Bunk B."/>
            <person name="Jeske O."/>
            <person name="Meyerdierks A."/>
            <person name="Storesund J.E."/>
            <person name="Kallscheuer N."/>
            <person name="Luecker S."/>
            <person name="Lage O.M."/>
            <person name="Pohl T."/>
            <person name="Merkel B.J."/>
            <person name="Hornburger P."/>
            <person name="Mueller R.-W."/>
            <person name="Bruemmer F."/>
            <person name="Labrenz M."/>
            <person name="Spormann A.M."/>
            <person name="Op den Camp H."/>
            <person name="Overmann J."/>
            <person name="Amann R."/>
            <person name="Jetten M.S.M."/>
            <person name="Mascher T."/>
            <person name="Medema M.H."/>
            <person name="Devos D.P."/>
            <person name="Kaster A.-K."/>
            <person name="Ovreas L."/>
            <person name="Rohde M."/>
            <person name="Galperin M.Y."/>
            <person name="Jogler C."/>
        </authorList>
    </citation>
    <scope>NUCLEOTIDE SEQUENCE [LARGE SCALE GENOMIC DNA]</scope>
    <source>
        <strain evidence="6 7">ETA_A1</strain>
    </source>
</reference>
<feature type="zinc finger region" description="dksA C4-type" evidence="4">
    <location>
        <begin position="148"/>
        <end position="172"/>
    </location>
</feature>
<evidence type="ECO:0000256" key="3">
    <source>
        <dbReference type="ARBA" id="ARBA00022833"/>
    </source>
</evidence>
<dbReference type="AlphaFoldDB" id="A0A517XMI9"/>
<evidence type="ECO:0000313" key="7">
    <source>
        <dbReference type="Proteomes" id="UP000319576"/>
    </source>
</evidence>
<keyword evidence="1" id="KW-0479">Metal-binding</keyword>
<evidence type="ECO:0000256" key="4">
    <source>
        <dbReference type="PROSITE-ProRule" id="PRU00510"/>
    </source>
</evidence>
<keyword evidence="3" id="KW-0862">Zinc</keyword>
<dbReference type="RefSeq" id="WP_145234198.1">
    <property type="nucleotide sequence ID" value="NZ_CP036273.1"/>
</dbReference>
<evidence type="ECO:0000259" key="5">
    <source>
        <dbReference type="Pfam" id="PF01258"/>
    </source>
</evidence>
<dbReference type="Proteomes" id="UP000319576">
    <property type="component" value="Chromosome"/>
</dbReference>
<dbReference type="PANTHER" id="PTHR33823">
    <property type="entry name" value="RNA POLYMERASE-BINDING TRANSCRIPTION FACTOR DKSA-RELATED"/>
    <property type="match status" value="1"/>
</dbReference>
<dbReference type="PANTHER" id="PTHR33823:SF4">
    <property type="entry name" value="GENERAL STRESS PROTEIN 16O"/>
    <property type="match status" value="1"/>
</dbReference>
<evidence type="ECO:0000313" key="6">
    <source>
        <dbReference type="EMBL" id="QDU18723.1"/>
    </source>
</evidence>
<keyword evidence="7" id="KW-1185">Reference proteome</keyword>
<proteinExistence type="predicted"/>
<gene>
    <name evidence="6" type="ORF">ETAA1_06160</name>
</gene>
<name>A0A517XMI9_9BACT</name>
<protein>
    <submittedName>
        <fullName evidence="6">RNA polymerase-binding transcription factor</fullName>
    </submittedName>
</protein>
<dbReference type="Pfam" id="PF01258">
    <property type="entry name" value="zf-dskA_traR"/>
    <property type="match status" value="1"/>
</dbReference>
<dbReference type="GO" id="GO:0008270">
    <property type="term" value="F:zinc ion binding"/>
    <property type="evidence" value="ECO:0007669"/>
    <property type="project" value="UniProtKB-KW"/>
</dbReference>
<evidence type="ECO:0000256" key="2">
    <source>
        <dbReference type="ARBA" id="ARBA00022771"/>
    </source>
</evidence>
<organism evidence="6 7">
    <name type="scientific">Urbifossiella limnaea</name>
    <dbReference type="NCBI Taxonomy" id="2528023"/>
    <lineage>
        <taxon>Bacteria</taxon>
        <taxon>Pseudomonadati</taxon>
        <taxon>Planctomycetota</taxon>
        <taxon>Planctomycetia</taxon>
        <taxon>Gemmatales</taxon>
        <taxon>Gemmataceae</taxon>
        <taxon>Urbifossiella</taxon>
    </lineage>
</organism>
<dbReference type="PROSITE" id="PS51128">
    <property type="entry name" value="ZF_DKSA_2"/>
    <property type="match status" value="1"/>
</dbReference>
<dbReference type="Gene3D" id="1.20.120.910">
    <property type="entry name" value="DksA, coiled-coil domain"/>
    <property type="match status" value="1"/>
</dbReference>
<dbReference type="KEGG" id="uli:ETAA1_06160"/>